<keyword evidence="6" id="KW-0145">Chemotaxis</keyword>
<evidence type="ECO:0000256" key="9">
    <source>
        <dbReference type="ARBA" id="ARBA00023143"/>
    </source>
</evidence>
<dbReference type="OrthoDB" id="9780302at2"/>
<dbReference type="InterPro" id="IPR011002">
    <property type="entry name" value="FliG_a-hlx"/>
</dbReference>
<keyword evidence="9" id="KW-0975">Bacterial flagellum</keyword>
<dbReference type="InterPro" id="IPR032779">
    <property type="entry name" value="FliG_M"/>
</dbReference>
<evidence type="ECO:0000256" key="8">
    <source>
        <dbReference type="ARBA" id="ARBA00023136"/>
    </source>
</evidence>
<dbReference type="Pfam" id="PF14842">
    <property type="entry name" value="FliG_N"/>
    <property type="match status" value="1"/>
</dbReference>
<evidence type="ECO:0000256" key="1">
    <source>
        <dbReference type="ARBA" id="ARBA00004117"/>
    </source>
</evidence>
<evidence type="ECO:0000259" key="13">
    <source>
        <dbReference type="Pfam" id="PF14842"/>
    </source>
</evidence>
<gene>
    <name evidence="14" type="ORF">EP47_05005</name>
</gene>
<keyword evidence="5" id="KW-1003">Cell membrane</keyword>
<dbReference type="PANTHER" id="PTHR30534:SF0">
    <property type="entry name" value="FLAGELLAR MOTOR SWITCH PROTEIN FLIG"/>
    <property type="match status" value="1"/>
</dbReference>
<comment type="function">
    <text evidence="10">FliG is one of three proteins (FliG, FliN, FliM) that forms the rotor-mounted switch complex (C ring), located at the base of the basal body. This complex interacts with the CheY and CheZ chemotaxis proteins, in addition to contacting components of the motor that determine the direction of flagellar rotation.</text>
</comment>
<comment type="caution">
    <text evidence="14">The sequence shown here is derived from an EMBL/GenBank/DDBJ whole genome shotgun (WGS) entry which is preliminary data.</text>
</comment>
<dbReference type="Proteomes" id="UP000054422">
    <property type="component" value="Unassembled WGS sequence"/>
</dbReference>
<keyword evidence="15" id="KW-1185">Reference proteome</keyword>
<dbReference type="GO" id="GO:0006935">
    <property type="term" value="P:chemotaxis"/>
    <property type="evidence" value="ECO:0007669"/>
    <property type="project" value="UniProtKB-KW"/>
</dbReference>
<sequence>MTSSKDAAIILLGMGESCASEVLKVLGQKDVETIIDIMNSMGDLSEHEVIQALNEFFRETHKMSGLNADSGNYIKNSLVNAVGSHKASSLMESSSLTEEQKGIELLKWQPIHLIEDALRDEHPQIITVVLLCLENHKAAQILNNLPKATSKEVIRRMTNLGPLSESGMKILSNYLEQFFTRTEKFKVLNNDVINKAANIISFLDMDTEKEIISYLGKEDKEITEKIQEKIFPFERLAQLDSRSLQTLLNEVDNNQLTLSLKGADDSVKQAFFKNMSSKSAELIQEDLDSMGPVRLKEVILAQKNIVRQAKQLAAANKIVIPTARRDAGFV</sequence>
<protein>
    <recommendedName>
        <fullName evidence="4">Flagellar motor switch protein FliG</fullName>
    </recommendedName>
</protein>
<dbReference type="STRING" id="1498499.EP47_05005"/>
<dbReference type="InterPro" id="IPR028263">
    <property type="entry name" value="FliG_N"/>
</dbReference>
<evidence type="ECO:0000256" key="10">
    <source>
        <dbReference type="ARBA" id="ARBA00025598"/>
    </source>
</evidence>
<proteinExistence type="inferred from homology"/>
<dbReference type="Gene3D" id="1.10.220.30">
    <property type="match status" value="3"/>
</dbReference>
<reference evidence="14 15" key="1">
    <citation type="submission" date="2014-05" db="EMBL/GenBank/DDBJ databases">
        <authorList>
            <person name="Rizzardi K."/>
            <person name="Winiecka-Krusnell J."/>
            <person name="Ramliden M."/>
            <person name="Alm E."/>
            <person name="Andersson S."/>
            <person name="Byfors S."/>
        </authorList>
    </citation>
    <scope>NUCLEOTIDE SEQUENCE [LARGE SCALE GENOMIC DNA]</scope>
    <source>
        <strain evidence="14 15">LEGN</strain>
    </source>
</reference>
<accession>A0A0A2T8G0</accession>
<evidence type="ECO:0000256" key="2">
    <source>
        <dbReference type="ARBA" id="ARBA00004515"/>
    </source>
</evidence>
<feature type="domain" description="Flagellar motor switch protein FliG N-terminal" evidence="13">
    <location>
        <begin position="1"/>
        <end position="101"/>
    </location>
</feature>
<evidence type="ECO:0000313" key="15">
    <source>
        <dbReference type="Proteomes" id="UP000054422"/>
    </source>
</evidence>
<dbReference type="AlphaFoldDB" id="A0A0A2T8G0"/>
<evidence type="ECO:0000259" key="11">
    <source>
        <dbReference type="Pfam" id="PF01706"/>
    </source>
</evidence>
<evidence type="ECO:0000256" key="6">
    <source>
        <dbReference type="ARBA" id="ARBA00022500"/>
    </source>
</evidence>
<dbReference type="GO" id="GO:0009425">
    <property type="term" value="C:bacterial-type flagellum basal body"/>
    <property type="evidence" value="ECO:0007669"/>
    <property type="project" value="UniProtKB-SubCell"/>
</dbReference>
<dbReference type="InterPro" id="IPR000090">
    <property type="entry name" value="Flg_Motor_Flig"/>
</dbReference>
<dbReference type="GO" id="GO:0005886">
    <property type="term" value="C:plasma membrane"/>
    <property type="evidence" value="ECO:0007669"/>
    <property type="project" value="UniProtKB-SubCell"/>
</dbReference>
<dbReference type="EMBL" id="JNCF01000011">
    <property type="protein sequence ID" value="KGP63723.1"/>
    <property type="molecule type" value="Genomic_DNA"/>
</dbReference>
<evidence type="ECO:0000256" key="7">
    <source>
        <dbReference type="ARBA" id="ARBA00022779"/>
    </source>
</evidence>
<feature type="domain" description="Flagellar motor switch protein FliG middle" evidence="12">
    <location>
        <begin position="116"/>
        <end position="180"/>
    </location>
</feature>
<dbReference type="Pfam" id="PF14841">
    <property type="entry name" value="FliG_M"/>
    <property type="match status" value="1"/>
</dbReference>
<keyword evidence="7" id="KW-0283">Flagellar rotation</keyword>
<dbReference type="SUPFAM" id="SSF48029">
    <property type="entry name" value="FliG"/>
    <property type="match status" value="2"/>
</dbReference>
<comment type="subcellular location">
    <subcellularLocation>
        <location evidence="1">Bacterial flagellum basal body</location>
    </subcellularLocation>
    <subcellularLocation>
        <location evidence="2">Cell inner membrane</location>
        <topology evidence="2">Peripheral membrane protein</topology>
        <orientation evidence="2">Cytoplasmic side</orientation>
    </subcellularLocation>
</comment>
<dbReference type="PRINTS" id="PR00954">
    <property type="entry name" value="FLGMOTORFLIG"/>
</dbReference>
<feature type="domain" description="Flagellar motor switch protein FliG C-terminal" evidence="11">
    <location>
        <begin position="215"/>
        <end position="320"/>
    </location>
</feature>
<evidence type="ECO:0000259" key="12">
    <source>
        <dbReference type="Pfam" id="PF14841"/>
    </source>
</evidence>
<evidence type="ECO:0000256" key="4">
    <source>
        <dbReference type="ARBA" id="ARBA00021870"/>
    </source>
</evidence>
<comment type="similarity">
    <text evidence="3">Belongs to the FliG family.</text>
</comment>
<name>A0A0A2T8G0_9GAMM</name>
<dbReference type="RefSeq" id="WP_035888103.1">
    <property type="nucleotide sequence ID" value="NZ_JNCF01000011.1"/>
</dbReference>
<dbReference type="GO" id="GO:0071973">
    <property type="term" value="P:bacterial-type flagellum-dependent cell motility"/>
    <property type="evidence" value="ECO:0007669"/>
    <property type="project" value="InterPro"/>
</dbReference>
<dbReference type="InterPro" id="IPR023087">
    <property type="entry name" value="Flg_Motor_Flig_C"/>
</dbReference>
<dbReference type="Pfam" id="PF01706">
    <property type="entry name" value="FliG_C"/>
    <property type="match status" value="1"/>
</dbReference>
<evidence type="ECO:0000256" key="5">
    <source>
        <dbReference type="ARBA" id="ARBA00022475"/>
    </source>
</evidence>
<dbReference type="GO" id="GO:0003774">
    <property type="term" value="F:cytoskeletal motor activity"/>
    <property type="evidence" value="ECO:0007669"/>
    <property type="project" value="InterPro"/>
</dbReference>
<evidence type="ECO:0000256" key="3">
    <source>
        <dbReference type="ARBA" id="ARBA00010299"/>
    </source>
</evidence>
<evidence type="ECO:0000313" key="14">
    <source>
        <dbReference type="EMBL" id="KGP63723.1"/>
    </source>
</evidence>
<organism evidence="14 15">
    <name type="scientific">Legionella norrlandica</name>
    <dbReference type="NCBI Taxonomy" id="1498499"/>
    <lineage>
        <taxon>Bacteria</taxon>
        <taxon>Pseudomonadati</taxon>
        <taxon>Pseudomonadota</taxon>
        <taxon>Gammaproteobacteria</taxon>
        <taxon>Legionellales</taxon>
        <taxon>Legionellaceae</taxon>
        <taxon>Legionella</taxon>
    </lineage>
</organism>
<dbReference type="PANTHER" id="PTHR30534">
    <property type="entry name" value="FLAGELLAR MOTOR SWITCH PROTEIN FLIG"/>
    <property type="match status" value="1"/>
</dbReference>
<keyword evidence="8" id="KW-0472">Membrane</keyword>